<dbReference type="Pfam" id="PF00443">
    <property type="entry name" value="UCH"/>
    <property type="match status" value="1"/>
</dbReference>
<evidence type="ECO:0000259" key="2">
    <source>
        <dbReference type="Pfam" id="PF00443"/>
    </source>
</evidence>
<dbReference type="InterPro" id="IPR038765">
    <property type="entry name" value="Papain-like_cys_pep_sf"/>
</dbReference>
<comment type="caution">
    <text evidence="3">The sequence shown here is derived from an EMBL/GenBank/DDBJ whole genome shotgun (WGS) entry which is preliminary data.</text>
</comment>
<name>A0A9P5YPV5_9AGAR</name>
<keyword evidence="1" id="KW-0812">Transmembrane</keyword>
<accession>A0A9P5YPV5</accession>
<evidence type="ECO:0000313" key="3">
    <source>
        <dbReference type="EMBL" id="KAF9472886.1"/>
    </source>
</evidence>
<dbReference type="AlphaFoldDB" id="A0A9P5YPV5"/>
<organism evidence="3 4">
    <name type="scientific">Pholiota conissans</name>
    <dbReference type="NCBI Taxonomy" id="109636"/>
    <lineage>
        <taxon>Eukaryota</taxon>
        <taxon>Fungi</taxon>
        <taxon>Dikarya</taxon>
        <taxon>Basidiomycota</taxon>
        <taxon>Agaricomycotina</taxon>
        <taxon>Agaricomycetes</taxon>
        <taxon>Agaricomycetidae</taxon>
        <taxon>Agaricales</taxon>
        <taxon>Agaricineae</taxon>
        <taxon>Strophariaceae</taxon>
        <taxon>Pholiota</taxon>
    </lineage>
</organism>
<keyword evidence="1" id="KW-0472">Membrane</keyword>
<reference evidence="3" key="1">
    <citation type="submission" date="2020-11" db="EMBL/GenBank/DDBJ databases">
        <authorList>
            <consortium name="DOE Joint Genome Institute"/>
            <person name="Ahrendt S."/>
            <person name="Riley R."/>
            <person name="Andreopoulos W."/>
            <person name="Labutti K."/>
            <person name="Pangilinan J."/>
            <person name="Ruiz-Duenas F.J."/>
            <person name="Barrasa J.M."/>
            <person name="Sanchez-Garcia M."/>
            <person name="Camarero S."/>
            <person name="Miyauchi S."/>
            <person name="Serrano A."/>
            <person name="Linde D."/>
            <person name="Babiker R."/>
            <person name="Drula E."/>
            <person name="Ayuso-Fernandez I."/>
            <person name="Pacheco R."/>
            <person name="Padilla G."/>
            <person name="Ferreira P."/>
            <person name="Barriuso J."/>
            <person name="Kellner H."/>
            <person name="Castanera R."/>
            <person name="Alfaro M."/>
            <person name="Ramirez L."/>
            <person name="Pisabarro A.G."/>
            <person name="Kuo A."/>
            <person name="Tritt A."/>
            <person name="Lipzen A."/>
            <person name="He G."/>
            <person name="Yan M."/>
            <person name="Ng V."/>
            <person name="Cullen D."/>
            <person name="Martin F."/>
            <person name="Rosso M.-N."/>
            <person name="Henrissat B."/>
            <person name="Hibbett D."/>
            <person name="Martinez A.T."/>
            <person name="Grigoriev I.V."/>
        </authorList>
    </citation>
    <scope>NUCLEOTIDE SEQUENCE</scope>
    <source>
        <strain evidence="3">CIRM-BRFM 674</strain>
    </source>
</reference>
<dbReference type="Proteomes" id="UP000807469">
    <property type="component" value="Unassembled WGS sequence"/>
</dbReference>
<dbReference type="EMBL" id="MU155489">
    <property type="protein sequence ID" value="KAF9472886.1"/>
    <property type="molecule type" value="Genomic_DNA"/>
</dbReference>
<gene>
    <name evidence="3" type="ORF">BDN70DRAFT_432967</name>
</gene>
<dbReference type="SUPFAM" id="SSF54001">
    <property type="entry name" value="Cysteine proteinases"/>
    <property type="match status" value="1"/>
</dbReference>
<dbReference type="GO" id="GO:0004843">
    <property type="term" value="F:cysteine-type deubiquitinase activity"/>
    <property type="evidence" value="ECO:0007669"/>
    <property type="project" value="InterPro"/>
</dbReference>
<protein>
    <recommendedName>
        <fullName evidence="2">Peptidase C19 ubiquitin carboxyl-terminal hydrolase domain-containing protein</fullName>
    </recommendedName>
</protein>
<feature type="transmembrane region" description="Helical" evidence="1">
    <location>
        <begin position="145"/>
        <end position="164"/>
    </location>
</feature>
<feature type="domain" description="Peptidase C19 ubiquitin carboxyl-terminal hydrolase" evidence="2">
    <location>
        <begin position="6"/>
        <end position="149"/>
    </location>
</feature>
<dbReference type="OrthoDB" id="429671at2759"/>
<dbReference type="CDD" id="cd02257">
    <property type="entry name" value="Peptidase_C19"/>
    <property type="match status" value="1"/>
</dbReference>
<keyword evidence="4" id="KW-1185">Reference proteome</keyword>
<sequence>MVITRTNKATESLITRIFGGKFRATLRAPGQKDSVVIEEWRSLRLDIQPDQIHTIQDALSYISHPQPVQISQPGKLGVTVDGQRQELIEALPPILVMHIKRFFYDPTQGGAVKVGKQLRFGPELEVGADIMVPAARKAQPARYKLFGAIYSMLLYLSSSCLLSYSTLPPRSQPQGATTPLTSFTPTVTQAPTLQRSCVRDRSGPGSMPEDVFGASETDDSRYASLLFYRRI</sequence>
<proteinExistence type="predicted"/>
<dbReference type="InterPro" id="IPR001394">
    <property type="entry name" value="Peptidase_C19_UCH"/>
</dbReference>
<dbReference type="Gene3D" id="3.90.70.10">
    <property type="entry name" value="Cysteine proteinases"/>
    <property type="match status" value="1"/>
</dbReference>
<evidence type="ECO:0000313" key="4">
    <source>
        <dbReference type="Proteomes" id="UP000807469"/>
    </source>
</evidence>
<evidence type="ECO:0000256" key="1">
    <source>
        <dbReference type="SAM" id="Phobius"/>
    </source>
</evidence>
<dbReference type="GO" id="GO:0016579">
    <property type="term" value="P:protein deubiquitination"/>
    <property type="evidence" value="ECO:0007669"/>
    <property type="project" value="InterPro"/>
</dbReference>
<keyword evidence="1" id="KW-1133">Transmembrane helix</keyword>